<dbReference type="Pfam" id="PF07044">
    <property type="entry name" value="DUF1329"/>
    <property type="match status" value="1"/>
</dbReference>
<dbReference type="STRING" id="490188.SAMN04488068_2252"/>
<name>A0A1M5PRX9_9GAMM</name>
<dbReference type="EMBL" id="FQWZ01000005">
    <property type="protein sequence ID" value="SHH04053.1"/>
    <property type="molecule type" value="Genomic_DNA"/>
</dbReference>
<dbReference type="CDD" id="cd16329">
    <property type="entry name" value="LolA_like"/>
    <property type="match status" value="1"/>
</dbReference>
<keyword evidence="1" id="KW-0732">Signal</keyword>
<evidence type="ECO:0000256" key="1">
    <source>
        <dbReference type="SAM" id="SignalP"/>
    </source>
</evidence>
<dbReference type="AlphaFoldDB" id="A0A1M5PRX9"/>
<evidence type="ECO:0000313" key="2">
    <source>
        <dbReference type="EMBL" id="SHH04053.1"/>
    </source>
</evidence>
<protein>
    <recommendedName>
        <fullName evidence="4">DUF1329 domain-containing protein</fullName>
    </recommendedName>
</protein>
<proteinExistence type="predicted"/>
<dbReference type="Proteomes" id="UP000199758">
    <property type="component" value="Unassembled WGS sequence"/>
</dbReference>
<evidence type="ECO:0000313" key="3">
    <source>
        <dbReference type="Proteomes" id="UP000199758"/>
    </source>
</evidence>
<feature type="signal peptide" evidence="1">
    <location>
        <begin position="1"/>
        <end position="26"/>
    </location>
</feature>
<evidence type="ECO:0008006" key="4">
    <source>
        <dbReference type="Google" id="ProtNLM"/>
    </source>
</evidence>
<reference evidence="2 3" key="1">
    <citation type="submission" date="2016-11" db="EMBL/GenBank/DDBJ databases">
        <authorList>
            <person name="Jaros S."/>
            <person name="Januszkiewicz K."/>
            <person name="Wedrychowicz H."/>
        </authorList>
    </citation>
    <scope>NUCLEOTIDE SEQUENCE [LARGE SCALE GENOMIC DNA]</scope>
    <source>
        <strain evidence="2 3">CGMCC 1.7049</strain>
    </source>
</reference>
<dbReference type="OrthoDB" id="6751304at2"/>
<organism evidence="2 3">
    <name type="scientific">Hydrocarboniphaga daqingensis</name>
    <dbReference type="NCBI Taxonomy" id="490188"/>
    <lineage>
        <taxon>Bacteria</taxon>
        <taxon>Pseudomonadati</taxon>
        <taxon>Pseudomonadota</taxon>
        <taxon>Gammaproteobacteria</taxon>
        <taxon>Nevskiales</taxon>
        <taxon>Nevskiaceae</taxon>
        <taxon>Hydrocarboniphaga</taxon>
    </lineage>
</organism>
<keyword evidence="3" id="KW-1185">Reference proteome</keyword>
<sequence>MKAANRLRLLCQSLPLMLLLSSPVHARLTPEQLAQLDGPKMTCSGAERAGSASGIPEFSGKWVGSWPGIKGQSGYEPGPYADEKPQYTITAANMAQHQDKLTEGQKQLLKKYPSYRINVYPSHRDFGYPSWVCDTTKKNAATSQVLDDGRAVSGYGGGLVFPIPQSGLEAIWTNILSFRPWTEKAVCDIANVYSNGTVAWGRQRFMTMNMMMKPGAERPSLEERINAYFYARYSLPERDKGYVAVGFQPNNFARDATQAWQYLPGTRRVRQAPEIGFDYPVPPAGARTVDDDYGFNGSPERYTWKLIGKKEMIVPYHNFKVNDPAVKYAELIKPGVPNSDLLRYELHRVWVLEATLKEGKRHIYKRRLMYLDEDTWQAVWVDNFDGRDQLWRIALVTQHYSQEASTFHRGASFYLDLLAGGYEAGYLVNEQPGDWWRMNTPMSPSQFTPEAAGRAGH</sequence>
<accession>A0A1M5PRX9</accession>
<dbReference type="Gene3D" id="2.50.20.10">
    <property type="entry name" value="Lipoprotein localisation LolA/LolB/LppX"/>
    <property type="match status" value="1"/>
</dbReference>
<dbReference type="InterPro" id="IPR010752">
    <property type="entry name" value="DUF1329"/>
</dbReference>
<dbReference type="RefSeq" id="WP_084083363.1">
    <property type="nucleotide sequence ID" value="NZ_FQWZ01000005.1"/>
</dbReference>
<gene>
    <name evidence="2" type="ORF">SAMN04488068_2252</name>
</gene>
<feature type="chain" id="PRO_5009913013" description="DUF1329 domain-containing protein" evidence="1">
    <location>
        <begin position="27"/>
        <end position="457"/>
    </location>
</feature>